<comment type="caution">
    <text evidence="1">The sequence shown here is derived from an EMBL/GenBank/DDBJ whole genome shotgun (WGS) entry which is preliminary data.</text>
</comment>
<name>A0ABV8CF84_9GAMM</name>
<organism evidence="1 2">
    <name type="scientific">Legionella dresdenensis</name>
    <dbReference type="NCBI Taxonomy" id="450200"/>
    <lineage>
        <taxon>Bacteria</taxon>
        <taxon>Pseudomonadati</taxon>
        <taxon>Pseudomonadota</taxon>
        <taxon>Gammaproteobacteria</taxon>
        <taxon>Legionellales</taxon>
        <taxon>Legionellaceae</taxon>
        <taxon>Legionella</taxon>
    </lineage>
</organism>
<evidence type="ECO:0008006" key="3">
    <source>
        <dbReference type="Google" id="ProtNLM"/>
    </source>
</evidence>
<dbReference type="RefSeq" id="WP_382342488.1">
    <property type="nucleotide sequence ID" value="NZ_JBHSAB010000014.1"/>
</dbReference>
<gene>
    <name evidence="1" type="ORF">ACFORL_07045</name>
</gene>
<evidence type="ECO:0000313" key="2">
    <source>
        <dbReference type="Proteomes" id="UP001595758"/>
    </source>
</evidence>
<keyword evidence="2" id="KW-1185">Reference proteome</keyword>
<dbReference type="Proteomes" id="UP001595758">
    <property type="component" value="Unassembled WGS sequence"/>
</dbReference>
<proteinExistence type="predicted"/>
<protein>
    <recommendedName>
        <fullName evidence="3">FlgJ-like protein</fullName>
    </recommendedName>
</protein>
<dbReference type="EMBL" id="JBHSAB010000014">
    <property type="protein sequence ID" value="MFC3908831.1"/>
    <property type="molecule type" value="Genomic_DNA"/>
</dbReference>
<evidence type="ECO:0000313" key="1">
    <source>
        <dbReference type="EMBL" id="MFC3908831.1"/>
    </source>
</evidence>
<reference evidence="2" key="1">
    <citation type="journal article" date="2019" name="Int. J. Syst. Evol. Microbiol.">
        <title>The Global Catalogue of Microorganisms (GCM) 10K type strain sequencing project: providing services to taxonomists for standard genome sequencing and annotation.</title>
        <authorList>
            <consortium name="The Broad Institute Genomics Platform"/>
            <consortium name="The Broad Institute Genome Sequencing Center for Infectious Disease"/>
            <person name="Wu L."/>
            <person name="Ma J."/>
        </authorList>
    </citation>
    <scope>NUCLEOTIDE SEQUENCE [LARGE SCALE GENOMIC DNA]</scope>
    <source>
        <strain evidence="2">CCUG 59858</strain>
    </source>
</reference>
<accession>A0ABV8CF84</accession>
<sequence>MRQLDLMSSVITSIHPNIIDILFKHKKEISRKLADLKGLYFIDHVSLVLINPGDEMVIFSMTPSVEFNLLVQGLWQHDLSFRPQTYVNQEILFWEKAYTAGYQNEIKRVKETEHHFSLGLSVMRKINSFHFIYNFATRHTGVDMRSYYQELVPALYALGDYGYKQLQPIYQQYCQYASPLIEEPYKKKHLKLIINNS</sequence>